<sequence>MTRNIEQTNSLRIALKADATASAAMGLLLLVAGGWLAEPLGVGKGLLVEAGIVLVVFAAFVLWTGLRAVPSRGAVRAIVVVNGLWVVASVATAFAAWLPLTTLGTLFVLAQAAAVLVLALWQVIASGRAVLSPGT</sequence>
<feature type="transmembrane region" description="Helical" evidence="1">
    <location>
        <begin position="46"/>
        <end position="66"/>
    </location>
</feature>
<evidence type="ECO:0000256" key="1">
    <source>
        <dbReference type="SAM" id="Phobius"/>
    </source>
</evidence>
<dbReference type="AlphaFoldDB" id="A0A8J3Q2D4"/>
<accession>A0A8J3Q2D4</accession>
<feature type="transmembrane region" description="Helical" evidence="1">
    <location>
        <begin position="106"/>
        <end position="131"/>
    </location>
</feature>
<keyword evidence="1" id="KW-0472">Membrane</keyword>
<keyword evidence="1" id="KW-0812">Transmembrane</keyword>
<comment type="caution">
    <text evidence="2">The sequence shown here is derived from an EMBL/GenBank/DDBJ whole genome shotgun (WGS) entry which is preliminary data.</text>
</comment>
<evidence type="ECO:0000313" key="2">
    <source>
        <dbReference type="EMBL" id="GIH02090.1"/>
    </source>
</evidence>
<organism evidence="2 3">
    <name type="scientific">Rhizocola hellebori</name>
    <dbReference type="NCBI Taxonomy" id="1392758"/>
    <lineage>
        <taxon>Bacteria</taxon>
        <taxon>Bacillati</taxon>
        <taxon>Actinomycetota</taxon>
        <taxon>Actinomycetes</taxon>
        <taxon>Micromonosporales</taxon>
        <taxon>Micromonosporaceae</taxon>
        <taxon>Rhizocola</taxon>
    </lineage>
</organism>
<name>A0A8J3Q2D4_9ACTN</name>
<keyword evidence="3" id="KW-1185">Reference proteome</keyword>
<proteinExistence type="predicted"/>
<feature type="transmembrane region" description="Helical" evidence="1">
    <location>
        <begin position="78"/>
        <end position="100"/>
    </location>
</feature>
<evidence type="ECO:0000313" key="3">
    <source>
        <dbReference type="Proteomes" id="UP000612899"/>
    </source>
</evidence>
<evidence type="ECO:0008006" key="4">
    <source>
        <dbReference type="Google" id="ProtNLM"/>
    </source>
</evidence>
<gene>
    <name evidence="2" type="ORF">Rhe02_01570</name>
</gene>
<dbReference type="Proteomes" id="UP000612899">
    <property type="component" value="Unassembled WGS sequence"/>
</dbReference>
<keyword evidence="1" id="KW-1133">Transmembrane helix</keyword>
<protein>
    <recommendedName>
        <fullName evidence="4">DUF2568 domain-containing protein</fullName>
    </recommendedName>
</protein>
<dbReference type="EMBL" id="BONY01000001">
    <property type="protein sequence ID" value="GIH02090.1"/>
    <property type="molecule type" value="Genomic_DNA"/>
</dbReference>
<reference evidence="2" key="1">
    <citation type="submission" date="2021-01" db="EMBL/GenBank/DDBJ databases">
        <title>Whole genome shotgun sequence of Rhizocola hellebori NBRC 109834.</title>
        <authorList>
            <person name="Komaki H."/>
            <person name="Tamura T."/>
        </authorList>
    </citation>
    <scope>NUCLEOTIDE SEQUENCE</scope>
    <source>
        <strain evidence="2">NBRC 109834</strain>
    </source>
</reference>
<feature type="transmembrane region" description="Helical" evidence="1">
    <location>
        <begin position="21"/>
        <end position="40"/>
    </location>
</feature>